<organism evidence="7 9">
    <name type="scientific">Bacillus clarus</name>
    <dbReference type="NCBI Taxonomy" id="2338372"/>
    <lineage>
        <taxon>Bacteria</taxon>
        <taxon>Bacillati</taxon>
        <taxon>Bacillota</taxon>
        <taxon>Bacilli</taxon>
        <taxon>Bacillales</taxon>
        <taxon>Bacillaceae</taxon>
        <taxon>Bacillus</taxon>
        <taxon>Bacillus cereus group</taxon>
    </lineage>
</organism>
<evidence type="ECO:0000256" key="4">
    <source>
        <dbReference type="ARBA" id="ARBA00025707"/>
    </source>
</evidence>
<evidence type="ECO:0000256" key="3">
    <source>
        <dbReference type="ARBA" id="ARBA00022679"/>
    </source>
</evidence>
<feature type="domain" description="Methyltransferase" evidence="6">
    <location>
        <begin position="41"/>
        <end position="133"/>
    </location>
</feature>
<dbReference type="Proteomes" id="UP000264294">
    <property type="component" value="Unassembled WGS sequence"/>
</dbReference>
<dbReference type="GO" id="GO:0032259">
    <property type="term" value="P:methylation"/>
    <property type="evidence" value="ECO:0007669"/>
    <property type="project" value="UniProtKB-KW"/>
</dbReference>
<dbReference type="Pfam" id="PF13649">
    <property type="entry name" value="Methyltransf_25"/>
    <property type="match status" value="1"/>
</dbReference>
<evidence type="ECO:0000313" key="10">
    <source>
        <dbReference type="Proteomes" id="UP000264294"/>
    </source>
</evidence>
<evidence type="ECO:0000256" key="5">
    <source>
        <dbReference type="ARBA" id="ARBA00047622"/>
    </source>
</evidence>
<evidence type="ECO:0000256" key="1">
    <source>
        <dbReference type="ARBA" id="ARBA00005189"/>
    </source>
</evidence>
<dbReference type="InterPro" id="IPR041698">
    <property type="entry name" value="Methyltransf_25"/>
</dbReference>
<protein>
    <submittedName>
        <fullName evidence="8">Class I SAM-dependent methyltransferase</fullName>
    </submittedName>
    <submittedName>
        <fullName evidence="7">Methyltransferase small domain protein</fullName>
    </submittedName>
</protein>
<dbReference type="Gene3D" id="3.40.50.150">
    <property type="entry name" value="Vaccinia Virus protein VP39"/>
    <property type="match status" value="1"/>
</dbReference>
<gene>
    <name evidence="8" type="ORF">D0U04_13375</name>
    <name evidence="7" type="ORF">DJ93_447</name>
</gene>
<dbReference type="PANTHER" id="PTHR44307">
    <property type="entry name" value="PHOSPHOETHANOLAMINE METHYLTRANSFERASE"/>
    <property type="match status" value="1"/>
</dbReference>
<dbReference type="PATRIC" id="fig|1405.8.peg.619"/>
<dbReference type="RefSeq" id="WP_042979111.1">
    <property type="nucleotide sequence ID" value="NZ_JMQC01000008.1"/>
</dbReference>
<comment type="catalytic activity">
    <reaction evidence="5">
        <text>phosphoethanolamine + S-adenosyl-L-methionine = N-methylethanolamine phosphate + S-adenosyl-L-homocysteine + H(+)</text>
        <dbReference type="Rhea" id="RHEA:20365"/>
        <dbReference type="ChEBI" id="CHEBI:15378"/>
        <dbReference type="ChEBI" id="CHEBI:57781"/>
        <dbReference type="ChEBI" id="CHEBI:57856"/>
        <dbReference type="ChEBI" id="CHEBI:58190"/>
        <dbReference type="ChEBI" id="CHEBI:59789"/>
        <dbReference type="EC" id="2.1.1.103"/>
    </reaction>
    <physiologicalReaction direction="left-to-right" evidence="5">
        <dbReference type="Rhea" id="RHEA:20366"/>
    </physiologicalReaction>
</comment>
<evidence type="ECO:0000313" key="8">
    <source>
        <dbReference type="EMBL" id="RFT66439.1"/>
    </source>
</evidence>
<reference evidence="7 9" key="1">
    <citation type="submission" date="2014-04" db="EMBL/GenBank/DDBJ databases">
        <authorList>
            <person name="Bishop-Lilly K.A."/>
            <person name="Broomall S.M."/>
            <person name="Chain P.S."/>
            <person name="Chertkov O."/>
            <person name="Coyne S.R."/>
            <person name="Daligault H.E."/>
            <person name="Davenport K.W."/>
            <person name="Erkkila T."/>
            <person name="Frey K.G."/>
            <person name="Gibbons H.S."/>
            <person name="Gu W."/>
            <person name="Jaissle J."/>
            <person name="Johnson S.L."/>
            <person name="Koroleva G.I."/>
            <person name="Ladner J.T."/>
            <person name="Lo C.-C."/>
            <person name="Minogue T.D."/>
            <person name="Munk C."/>
            <person name="Palacios G.F."/>
            <person name="Redden C.L."/>
            <person name="Rosenzweig C.N."/>
            <person name="Scholz M.B."/>
            <person name="Teshima H."/>
            <person name="Xu Y."/>
        </authorList>
    </citation>
    <scope>NUCLEOTIDE SEQUENCE [LARGE SCALE GENOMIC DNA]</scope>
    <source>
        <strain evidence="7 9">BHP</strain>
    </source>
</reference>
<accession>A0A090ZHR5</accession>
<dbReference type="EMBL" id="QVOD01000014">
    <property type="protein sequence ID" value="RFT66439.1"/>
    <property type="molecule type" value="Genomic_DNA"/>
</dbReference>
<dbReference type="CDD" id="cd02440">
    <property type="entry name" value="AdoMet_MTases"/>
    <property type="match status" value="1"/>
</dbReference>
<dbReference type="EMBL" id="JMQC01000008">
    <property type="protein sequence ID" value="KFN03786.1"/>
    <property type="molecule type" value="Genomic_DNA"/>
</dbReference>
<dbReference type="GO" id="GO:0000234">
    <property type="term" value="F:phosphoethanolamine N-methyltransferase activity"/>
    <property type="evidence" value="ECO:0007669"/>
    <property type="project" value="UniProtKB-EC"/>
</dbReference>
<name>A0A090ZHR5_9BACI</name>
<evidence type="ECO:0000256" key="2">
    <source>
        <dbReference type="ARBA" id="ARBA00022603"/>
    </source>
</evidence>
<dbReference type="InterPro" id="IPR029063">
    <property type="entry name" value="SAM-dependent_MTases_sf"/>
</dbReference>
<evidence type="ECO:0000313" key="9">
    <source>
        <dbReference type="Proteomes" id="UP000029389"/>
    </source>
</evidence>
<dbReference type="AlphaFoldDB" id="A0A090ZHR5"/>
<keyword evidence="2 7" id="KW-0489">Methyltransferase</keyword>
<keyword evidence="10" id="KW-1185">Reference proteome</keyword>
<comment type="pathway">
    <text evidence="1">Lipid metabolism.</text>
</comment>
<comment type="pathway">
    <text evidence="4">Phospholipid metabolism.</text>
</comment>
<comment type="caution">
    <text evidence="7">The sequence shown here is derived from an EMBL/GenBank/DDBJ whole genome shotgun (WGS) entry which is preliminary data.</text>
</comment>
<evidence type="ECO:0000259" key="6">
    <source>
        <dbReference type="Pfam" id="PF13649"/>
    </source>
</evidence>
<keyword evidence="3 7" id="KW-0808">Transferase</keyword>
<dbReference type="STRING" id="1405.B7492_19020"/>
<reference evidence="8 10" key="2">
    <citation type="submission" date="2018-08" db="EMBL/GenBank/DDBJ databases">
        <title>Bacillus clarus sp. nov. strain PS00077A.</title>
        <authorList>
            <person name="Mendez Acevedo M."/>
            <person name="Carroll L."/>
            <person name="Mukherjee M."/>
            <person name="Wiedmann M."/>
            <person name="Kovac J."/>
        </authorList>
    </citation>
    <scope>NUCLEOTIDE SEQUENCE [LARGE SCALE GENOMIC DNA]</scope>
    <source>
        <strain evidence="8 10">PS00077A</strain>
    </source>
</reference>
<evidence type="ECO:0000313" key="7">
    <source>
        <dbReference type="EMBL" id="KFN03786.1"/>
    </source>
</evidence>
<dbReference type="Proteomes" id="UP000029389">
    <property type="component" value="Unassembled WGS sequence"/>
</dbReference>
<sequence length="239" mass="27504">MKRNIYIDFLAYYGIGSAHPGGFTLTKQLLAQLPLRHGANVLEIGCGTGRTAAYMTKEFGYKVTAVENNEIMIQKAKDRWLFEGLKIQLLQGKVEQLPCFDEKFELILGESILAFTNKEQSIPECYRVLQKNGKLVVIEMIIENHIAKEDEEKIVQLYGMKQLLMEKEWVHLFQKANFKRIIIGGGGTIAETIAGQVEQPEWNLSQFIPEELYDAWVQHEQVLHMYQNILGHRIFICEK</sequence>
<dbReference type="SUPFAM" id="SSF53335">
    <property type="entry name" value="S-adenosyl-L-methionine-dependent methyltransferases"/>
    <property type="match status" value="1"/>
</dbReference>
<dbReference type="PANTHER" id="PTHR44307:SF2">
    <property type="entry name" value="PHOSPHOETHANOLAMINE METHYLTRANSFERASE ISOFORM X1"/>
    <property type="match status" value="1"/>
</dbReference>
<proteinExistence type="predicted"/>